<evidence type="ECO:0000313" key="4">
    <source>
        <dbReference type="Proteomes" id="UP000664277"/>
    </source>
</evidence>
<sequence>MKKVVVIGGAGAMGQVIVRDLLDNPEIEVIVADYDREKADNLAQSLAEQNGLVVGERIRGEFADITNKPLLVKILKNASCVINSTPYYHNVNVMEAALEAGCHYTDLGGLFHVSKEQLRLDARFKESGLTAVIGMGAAPGMTNIMAAKAQENMESLESIDIFVGSIDNTALDHPFLPPYSIETLIDEYTMPPMVFDGDYKEMPPLSGEIAVDFPAPVGEQHAIYTLHSEVLTLPMTYKAKGVERVTFRLGLPIEFHEKIKFLMSLGLGAKEKIHTADGAFSPRKILATLINQFPVPQVEPDDCEVVRVDVVGVIEGRRTMCRMETTVYNDKRWHVSCGALDTGVPPSIVAQMLCDETIHSRGVLAPEVAVPADRFFQELAKRGISMHRISKQELVFH</sequence>
<dbReference type="Proteomes" id="UP000664277">
    <property type="component" value="Unassembled WGS sequence"/>
</dbReference>
<dbReference type="Gene3D" id="3.30.360.10">
    <property type="entry name" value="Dihydrodipicolinate Reductase, domain 2"/>
    <property type="match status" value="1"/>
</dbReference>
<dbReference type="Gene3D" id="3.40.50.720">
    <property type="entry name" value="NAD(P)-binding Rossmann-like Domain"/>
    <property type="match status" value="2"/>
</dbReference>
<feature type="domain" description="Saccharopine dehydrogenase-like C-terminal" evidence="2">
    <location>
        <begin position="136"/>
        <end position="384"/>
    </location>
</feature>
<accession>A0A8J7P6N6</accession>
<evidence type="ECO:0000259" key="2">
    <source>
        <dbReference type="Pfam" id="PF16653"/>
    </source>
</evidence>
<reference evidence="3" key="1">
    <citation type="submission" date="2021-02" db="EMBL/GenBank/DDBJ databases">
        <title>Genome-Resolved Metagenomics of a Microbial Community Performing Photosynthetic Biological Nutrient Removal.</title>
        <authorList>
            <person name="Mcdaniel E.A."/>
        </authorList>
    </citation>
    <scope>NUCLEOTIDE SEQUENCE</scope>
    <source>
        <strain evidence="3">UWPOB_OBS1</strain>
    </source>
</reference>
<evidence type="ECO:0000313" key="3">
    <source>
        <dbReference type="EMBL" id="MBN8658819.1"/>
    </source>
</evidence>
<protein>
    <submittedName>
        <fullName evidence="3">Saccharopine dehydrogenase NADP-binding domain-containing protein</fullName>
    </submittedName>
</protein>
<dbReference type="SUPFAM" id="SSF51735">
    <property type="entry name" value="NAD(P)-binding Rossmann-fold domains"/>
    <property type="match status" value="1"/>
</dbReference>
<dbReference type="AlphaFoldDB" id="A0A8J7P6N6"/>
<feature type="domain" description="Saccharopine dehydrogenase NADP binding" evidence="1">
    <location>
        <begin position="4"/>
        <end position="132"/>
    </location>
</feature>
<evidence type="ECO:0000259" key="1">
    <source>
        <dbReference type="Pfam" id="PF03435"/>
    </source>
</evidence>
<gene>
    <name evidence="3" type="ORF">J0M35_00535</name>
</gene>
<dbReference type="InterPro" id="IPR036291">
    <property type="entry name" value="NAD(P)-bd_dom_sf"/>
</dbReference>
<organism evidence="3 4">
    <name type="scientific">Candidatus Obscuribacter phosphatis</name>
    <dbReference type="NCBI Taxonomy" id="1906157"/>
    <lineage>
        <taxon>Bacteria</taxon>
        <taxon>Bacillati</taxon>
        <taxon>Candidatus Melainabacteria</taxon>
        <taxon>Candidatus Obscuribacterales</taxon>
        <taxon>Candidatus Obscuribacteraceae</taxon>
        <taxon>Candidatus Obscuribacter</taxon>
    </lineage>
</organism>
<name>A0A8J7P6N6_9BACT</name>
<dbReference type="PANTHER" id="PTHR43796">
    <property type="entry name" value="CARBOXYNORSPERMIDINE SYNTHASE"/>
    <property type="match status" value="1"/>
</dbReference>
<dbReference type="PANTHER" id="PTHR43796:SF2">
    <property type="entry name" value="CARBOXYNORSPERMIDINE SYNTHASE"/>
    <property type="match status" value="1"/>
</dbReference>
<proteinExistence type="predicted"/>
<comment type="caution">
    <text evidence="3">The sequence shown here is derived from an EMBL/GenBank/DDBJ whole genome shotgun (WGS) entry which is preliminary data.</text>
</comment>
<dbReference type="InterPro" id="IPR005097">
    <property type="entry name" value="Sacchrp_dh_NADP-bd"/>
</dbReference>
<dbReference type="InterPro" id="IPR032095">
    <property type="entry name" value="Sacchrp_dh-like_C"/>
</dbReference>
<dbReference type="Pfam" id="PF16653">
    <property type="entry name" value="Sacchrp_dh_C"/>
    <property type="match status" value="1"/>
</dbReference>
<dbReference type="Pfam" id="PF03435">
    <property type="entry name" value="Sacchrp_dh_NADP"/>
    <property type="match status" value="1"/>
</dbReference>
<dbReference type="EMBL" id="JAFLCK010000001">
    <property type="protein sequence ID" value="MBN8658819.1"/>
    <property type="molecule type" value="Genomic_DNA"/>
</dbReference>